<dbReference type="Proteomes" id="UP000192393">
    <property type="component" value="Unassembled WGS sequence"/>
</dbReference>
<dbReference type="EMBL" id="FWXS01000008">
    <property type="protein sequence ID" value="SMC78341.1"/>
    <property type="molecule type" value="Genomic_DNA"/>
</dbReference>
<dbReference type="OrthoDB" id="623514at2"/>
<feature type="chain" id="PRO_5012868046" evidence="1">
    <location>
        <begin position="19"/>
        <end position="812"/>
    </location>
</feature>
<evidence type="ECO:0000256" key="1">
    <source>
        <dbReference type="SAM" id="SignalP"/>
    </source>
</evidence>
<protein>
    <submittedName>
        <fullName evidence="2">WG containing repeat-containing protein</fullName>
    </submittedName>
</protein>
<keyword evidence="3" id="KW-1185">Reference proteome</keyword>
<evidence type="ECO:0000313" key="2">
    <source>
        <dbReference type="EMBL" id="SMC78341.1"/>
    </source>
</evidence>
<dbReference type="InterPro" id="IPR032774">
    <property type="entry name" value="WG_beta_rep"/>
</dbReference>
<feature type="signal peptide" evidence="1">
    <location>
        <begin position="1"/>
        <end position="18"/>
    </location>
</feature>
<dbReference type="PANTHER" id="PTHR37841">
    <property type="entry name" value="GLR2918 PROTEIN"/>
    <property type="match status" value="1"/>
</dbReference>
<dbReference type="Pfam" id="PF14903">
    <property type="entry name" value="WG_beta_rep"/>
    <property type="match status" value="6"/>
</dbReference>
<dbReference type="RefSeq" id="WP_084017901.1">
    <property type="nucleotide sequence ID" value="NZ_FWXS01000008.1"/>
</dbReference>
<dbReference type="PANTHER" id="PTHR37841:SF1">
    <property type="entry name" value="DUF3298 DOMAIN-CONTAINING PROTEIN"/>
    <property type="match status" value="1"/>
</dbReference>
<sequence>MKSKLSFFVLALFSIIQAQVPDGTKYLGDKEVVPPGGDSFRVFTEGNKKGGKFNNVVVVEPVYDYINTVNSGFLVKKDKKFGFLDKQGNFIIPLENDSLYYSYADEFFTAVKKSKKGSFDKSGKLMLPIKFDDILYSSAANSYSIVKEKEKIGIYFKDKEIKGDFSQITVYNNGIKALKDGKYGLLIDGRTVIPFEYEDINYKSDEKPLKGNLEYSQIRFAPRNFIVSKDGKFGVYDTNGKMVIPMEYKTIRYDEHRRLYFLTHEQNLQGLYIENSKVYLKPEYQAIHTDGTSYITLKKNNKYGLINYKGVEVLPMIYEETLYQSTNSNFKVKKDGKYGWVNADGSVLVPAIYDKLDNFYDKSSFTKGLLDGKYGILSIANNEIIIPFQFDEIYEYYDRYLLVEKDKKRGLYDTNGKKITEVSYDGFKRSDTEGSQMIFPMKDKFYSVLDKNGNLKYQNEIINVSYLHNENYWLAPYRSKIQAILIQKKDGKYGLLDENTAEMIVPAVYDEITQKYDPGETAYFIVKQGKKYGIVNQEHQIIVPMDYSFIDFFNLDYLAKHEKDLQFIAKKGEKFGVINLKNETIIPFQYNEMSKISNTNLYKAKKDKLFSIINGSGKPISNELFDQVANFERVNEYGEERIALTFKEGKMRIIDDNGNFKTQPVSMKPHKGFAKFDDLKMELIKVLDNPDDNALLEFAEKITPSEHLVYFLKNYPNKMRDEFKYISPEYEIQKIYEGLLKFKHSEWSDKIPEEYRYNRSHLINVMDYMTIKEGVVMNKRTTDWDYGSRFLEKLLRNSIKINGFWVSTYFAY</sequence>
<evidence type="ECO:0000313" key="3">
    <source>
        <dbReference type="Proteomes" id="UP000192393"/>
    </source>
</evidence>
<proteinExistence type="predicted"/>
<name>A0A1W2BZR0_9FLAO</name>
<reference evidence="2 3" key="1">
    <citation type="submission" date="2017-04" db="EMBL/GenBank/DDBJ databases">
        <authorList>
            <person name="Afonso C.L."/>
            <person name="Miller P.J."/>
            <person name="Scott M.A."/>
            <person name="Spackman E."/>
            <person name="Goraichik I."/>
            <person name="Dimitrov K.M."/>
            <person name="Suarez D.L."/>
            <person name="Swayne D.E."/>
        </authorList>
    </citation>
    <scope>NUCLEOTIDE SEQUENCE [LARGE SCALE GENOMIC DNA]</scope>
    <source>
        <strain evidence="2 3">CGMCC 1.12708</strain>
    </source>
</reference>
<dbReference type="STRING" id="1434700.SAMN06296427_10817"/>
<accession>A0A1W2BZR0</accession>
<gene>
    <name evidence="2" type="ORF">SAMN06296427_10817</name>
</gene>
<dbReference type="AlphaFoldDB" id="A0A1W2BZR0"/>
<organism evidence="2 3">
    <name type="scientific">Moheibacter sediminis</name>
    <dbReference type="NCBI Taxonomy" id="1434700"/>
    <lineage>
        <taxon>Bacteria</taxon>
        <taxon>Pseudomonadati</taxon>
        <taxon>Bacteroidota</taxon>
        <taxon>Flavobacteriia</taxon>
        <taxon>Flavobacteriales</taxon>
        <taxon>Weeksellaceae</taxon>
        <taxon>Moheibacter</taxon>
    </lineage>
</organism>
<keyword evidence="1" id="KW-0732">Signal</keyword>